<accession>A0A9E7NA05</accession>
<gene>
    <name evidence="2" type="ORF">NGM29_17750</name>
</gene>
<proteinExistence type="predicted"/>
<feature type="domain" description="DUF7344" evidence="1">
    <location>
        <begin position="22"/>
        <end position="99"/>
    </location>
</feature>
<sequence>MSQPNMMDERARSIDLTTSDRHRLLADDRRRLVLDILAGTTTPVDLEELAAGIAAREDGVNTPDEGGADRVATTLHHHHLPKMADMYVLEYDPKTNVIRPSGVSLDDVRPGDIDIE</sequence>
<evidence type="ECO:0000259" key="1">
    <source>
        <dbReference type="Pfam" id="PF24035"/>
    </source>
</evidence>
<dbReference type="InterPro" id="IPR055768">
    <property type="entry name" value="DUF7344"/>
</dbReference>
<dbReference type="EMBL" id="CP100355">
    <property type="protein sequence ID" value="UTF53586.1"/>
    <property type="molecule type" value="Genomic_DNA"/>
</dbReference>
<evidence type="ECO:0000313" key="2">
    <source>
        <dbReference type="EMBL" id="UTF53586.1"/>
    </source>
</evidence>
<dbReference type="GeneID" id="73291930"/>
<dbReference type="AlphaFoldDB" id="A0A9E7NA05"/>
<name>A0A9E7NA05_9EURY</name>
<dbReference type="Proteomes" id="UP001056855">
    <property type="component" value="Chromosome"/>
</dbReference>
<organism evidence="2 3">
    <name type="scientific">Natronosalvus rutilus</name>
    <dbReference type="NCBI Taxonomy" id="2953753"/>
    <lineage>
        <taxon>Archaea</taxon>
        <taxon>Methanobacteriati</taxon>
        <taxon>Methanobacteriota</taxon>
        <taxon>Stenosarchaea group</taxon>
        <taxon>Halobacteria</taxon>
        <taxon>Halobacteriales</taxon>
        <taxon>Natrialbaceae</taxon>
        <taxon>Natronosalvus</taxon>
    </lineage>
</organism>
<dbReference type="Pfam" id="PF24035">
    <property type="entry name" value="DUF7344"/>
    <property type="match status" value="1"/>
</dbReference>
<evidence type="ECO:0000313" key="3">
    <source>
        <dbReference type="Proteomes" id="UP001056855"/>
    </source>
</evidence>
<keyword evidence="3" id="KW-1185">Reference proteome</keyword>
<dbReference type="RefSeq" id="WP_254158112.1">
    <property type="nucleotide sequence ID" value="NZ_CP100355.1"/>
</dbReference>
<protein>
    <recommendedName>
        <fullName evidence="1">DUF7344 domain-containing protein</fullName>
    </recommendedName>
</protein>
<dbReference type="KEGG" id="sawl:NGM29_17750"/>
<reference evidence="2" key="1">
    <citation type="submission" date="2022-06" db="EMBL/GenBank/DDBJ databases">
        <title>Diverse halophilic archaea isolated from saline environments.</title>
        <authorList>
            <person name="Cui H.-L."/>
        </authorList>
    </citation>
    <scope>NUCLEOTIDE SEQUENCE</scope>
    <source>
        <strain evidence="2">WLHS1</strain>
    </source>
</reference>